<evidence type="ECO:0000256" key="3">
    <source>
        <dbReference type="PROSITE-ProRule" id="PRU00339"/>
    </source>
</evidence>
<evidence type="ECO:0000256" key="2">
    <source>
        <dbReference type="ARBA" id="ARBA00022803"/>
    </source>
</evidence>
<dbReference type="PROSITE" id="PS50005">
    <property type="entry name" value="TPR"/>
    <property type="match status" value="4"/>
</dbReference>
<sequence length="520" mass="57943">MSLETIFDQALEHHREGRAAEAERGYRQVLDEDPNHADSLHLLGMIAYEAGDCDAAIERIRRAIVINPRASSYHLNLGNVLQHLSLARDAGTCYLRALMIKPDLVEAQVNLAHLFLAAKDTGNAIEWYQRALALRPEMPEVHKKLGDAYRVELKTELAIAAYRRAIALQPGYADALHELGVMLRANRDLDGALAVFREALRAEPDHPRAGFAMALLLLLQGKFREGWAAYESRWSSADHATPMRAYPQPAWRGESIEGSLLLWPEQGIGDEIMFSSAVPDVIRTGTHCILECDVRLQPLFVRSFPEVEVISDREAGFNPARGIVAQLPLGSLPGLYRRKWSEFASSSSPYLRADTTRREQYRSRYANGERTVGLSWFSNNAKTGENRSMDLALFGPLFAVPGMRFISLQYGNLAELEAEIAALGSKIFVDPEVDQLRDMDEFAAQIAAIDLVITIDNTTAHLAGALGVPVWLLLPFAPDWRWPEFGGGNPWYPSMRVFQQPERGDWSSVVAEVGDALRAL</sequence>
<comment type="caution">
    <text evidence="4">The sequence shown here is derived from an EMBL/GenBank/DDBJ whole genome shotgun (WGS) entry which is preliminary data.</text>
</comment>
<dbReference type="PANTHER" id="PTHR45586">
    <property type="entry name" value="TPR REPEAT-CONTAINING PROTEIN PA4667"/>
    <property type="match status" value="1"/>
</dbReference>
<dbReference type="Pfam" id="PF13181">
    <property type="entry name" value="TPR_8"/>
    <property type="match status" value="1"/>
</dbReference>
<name>A0A7W7ZFF4_9BACT</name>
<feature type="repeat" description="TPR" evidence="3">
    <location>
        <begin position="37"/>
        <end position="70"/>
    </location>
</feature>
<dbReference type="SUPFAM" id="SSF48452">
    <property type="entry name" value="TPR-like"/>
    <property type="match status" value="2"/>
</dbReference>
<dbReference type="Proteomes" id="UP000540989">
    <property type="component" value="Unassembled WGS sequence"/>
</dbReference>
<keyword evidence="5" id="KW-1185">Reference proteome</keyword>
<evidence type="ECO:0000313" key="4">
    <source>
        <dbReference type="EMBL" id="MBB5058604.1"/>
    </source>
</evidence>
<proteinExistence type="predicted"/>
<keyword evidence="1" id="KW-0677">Repeat</keyword>
<reference evidence="4 5" key="1">
    <citation type="submission" date="2020-08" db="EMBL/GenBank/DDBJ databases">
        <title>Genomic Encyclopedia of Type Strains, Phase IV (KMG-V): Genome sequencing to study the core and pangenomes of soil and plant-associated prokaryotes.</title>
        <authorList>
            <person name="Whitman W."/>
        </authorList>
    </citation>
    <scope>NUCLEOTIDE SEQUENCE [LARGE SCALE GENOMIC DNA]</scope>
    <source>
        <strain evidence="4 5">M8UP14</strain>
    </source>
</reference>
<dbReference type="AlphaFoldDB" id="A0A7W7ZFF4"/>
<feature type="repeat" description="TPR" evidence="3">
    <location>
        <begin position="105"/>
        <end position="138"/>
    </location>
</feature>
<feature type="repeat" description="TPR" evidence="3">
    <location>
        <begin position="139"/>
        <end position="172"/>
    </location>
</feature>
<protein>
    <submittedName>
        <fullName evidence="4">Tetratricopeptide (TPR) repeat protein</fullName>
    </submittedName>
</protein>
<keyword evidence="2 3" id="KW-0802">TPR repeat</keyword>
<dbReference type="RefSeq" id="WP_184219297.1">
    <property type="nucleotide sequence ID" value="NZ_JACHIP010000004.1"/>
</dbReference>
<dbReference type="InterPro" id="IPR011990">
    <property type="entry name" value="TPR-like_helical_dom_sf"/>
</dbReference>
<dbReference type="Pfam" id="PF13432">
    <property type="entry name" value="TPR_16"/>
    <property type="match status" value="1"/>
</dbReference>
<dbReference type="InterPro" id="IPR051012">
    <property type="entry name" value="CellSynth/LPSAsmb/PSIAsmb"/>
</dbReference>
<dbReference type="EMBL" id="JACHIP010000004">
    <property type="protein sequence ID" value="MBB5058604.1"/>
    <property type="molecule type" value="Genomic_DNA"/>
</dbReference>
<dbReference type="Gene3D" id="3.40.50.2000">
    <property type="entry name" value="Glycogen Phosphorylase B"/>
    <property type="match status" value="1"/>
</dbReference>
<dbReference type="Pfam" id="PF14559">
    <property type="entry name" value="TPR_19"/>
    <property type="match status" value="1"/>
</dbReference>
<gene>
    <name evidence="4" type="ORF">HDF16_003318</name>
</gene>
<evidence type="ECO:0000313" key="5">
    <source>
        <dbReference type="Proteomes" id="UP000540989"/>
    </source>
</evidence>
<dbReference type="SMART" id="SM00028">
    <property type="entry name" value="TPR"/>
    <property type="match status" value="6"/>
</dbReference>
<dbReference type="InterPro" id="IPR019734">
    <property type="entry name" value="TPR_rpt"/>
</dbReference>
<feature type="repeat" description="TPR" evidence="3">
    <location>
        <begin position="173"/>
        <end position="206"/>
    </location>
</feature>
<dbReference type="SUPFAM" id="SSF53756">
    <property type="entry name" value="UDP-Glycosyltransferase/glycogen phosphorylase"/>
    <property type="match status" value="1"/>
</dbReference>
<organism evidence="4 5">
    <name type="scientific">Granulicella aggregans</name>
    <dbReference type="NCBI Taxonomy" id="474949"/>
    <lineage>
        <taxon>Bacteria</taxon>
        <taxon>Pseudomonadati</taxon>
        <taxon>Acidobacteriota</taxon>
        <taxon>Terriglobia</taxon>
        <taxon>Terriglobales</taxon>
        <taxon>Acidobacteriaceae</taxon>
        <taxon>Granulicella</taxon>
    </lineage>
</organism>
<dbReference type="PANTHER" id="PTHR45586:SF1">
    <property type="entry name" value="LIPOPOLYSACCHARIDE ASSEMBLY PROTEIN B"/>
    <property type="match status" value="1"/>
</dbReference>
<dbReference type="Gene3D" id="1.25.40.10">
    <property type="entry name" value="Tetratricopeptide repeat domain"/>
    <property type="match status" value="2"/>
</dbReference>
<accession>A0A7W7ZFF4</accession>
<evidence type="ECO:0000256" key="1">
    <source>
        <dbReference type="ARBA" id="ARBA00022737"/>
    </source>
</evidence>